<gene>
    <name evidence="1" type="ORF">BCB44BAC_04600</name>
</gene>
<name>A0AAX2CNU2_9BACI</name>
<sequence length="61" mass="6928">MAKQEYAVYKGEKLLCMGTAIECAEVLKVQPDYIKWLTTPTAKRRLAKRKNPDKCTVGVKL</sequence>
<organism evidence="1 2">
    <name type="scientific">Bacillus cytotoxicus</name>
    <dbReference type="NCBI Taxonomy" id="580165"/>
    <lineage>
        <taxon>Bacteria</taxon>
        <taxon>Bacillati</taxon>
        <taxon>Bacillota</taxon>
        <taxon>Bacilli</taxon>
        <taxon>Bacillales</taxon>
        <taxon>Bacillaceae</taxon>
        <taxon>Bacillus</taxon>
        <taxon>Bacillus cereus group</taxon>
    </lineage>
</organism>
<evidence type="ECO:0000313" key="1">
    <source>
        <dbReference type="EMBL" id="SCM08430.1"/>
    </source>
</evidence>
<reference evidence="1 2" key="1">
    <citation type="submission" date="2016-08" db="EMBL/GenBank/DDBJ databases">
        <authorList>
            <person name="Loux V."/>
            <person name="Rue O."/>
        </authorList>
    </citation>
    <scope>NUCLEOTIDE SEQUENCE [LARGE SCALE GENOMIC DNA]</scope>
    <source>
        <strain evidence="1 2">AFSSA_08CEB44bac</strain>
    </source>
</reference>
<dbReference type="Proteomes" id="UP000242164">
    <property type="component" value="Unassembled WGS sequence"/>
</dbReference>
<accession>A0AAX2CNU2</accession>
<protein>
    <submittedName>
        <fullName evidence="1">Uncharacterized protein</fullName>
    </submittedName>
</protein>
<evidence type="ECO:0000313" key="2">
    <source>
        <dbReference type="Proteomes" id="UP000242164"/>
    </source>
</evidence>
<proteinExistence type="predicted"/>
<comment type="caution">
    <text evidence="1">The sequence shown here is derived from an EMBL/GenBank/DDBJ whole genome shotgun (WGS) entry which is preliminary data.</text>
</comment>
<dbReference type="EMBL" id="FMIK01000069">
    <property type="protein sequence ID" value="SCM08430.1"/>
    <property type="molecule type" value="Genomic_DNA"/>
</dbReference>
<dbReference type="RefSeq" id="WP_087099802.1">
    <property type="nucleotide sequence ID" value="NZ_CP066179.1"/>
</dbReference>
<dbReference type="AlphaFoldDB" id="A0AAX2CNU2"/>